<dbReference type="InterPro" id="IPR014747">
    <property type="entry name" value="Bac_photo_RC_H_C"/>
</dbReference>
<feature type="domain" description="PRC-barrel" evidence="1">
    <location>
        <begin position="146"/>
        <end position="200"/>
    </location>
</feature>
<dbReference type="EMBL" id="BAABGA010000073">
    <property type="protein sequence ID" value="GAA4465214.1"/>
    <property type="molecule type" value="Genomic_DNA"/>
</dbReference>
<gene>
    <name evidence="2" type="ORF">GCM10023156_52720</name>
</gene>
<dbReference type="Proteomes" id="UP001500840">
    <property type="component" value="Unassembled WGS sequence"/>
</dbReference>
<evidence type="ECO:0000313" key="2">
    <source>
        <dbReference type="EMBL" id="GAA4465214.1"/>
    </source>
</evidence>
<comment type="caution">
    <text evidence="2">The sequence shown here is derived from an EMBL/GenBank/DDBJ whole genome shotgun (WGS) entry which is preliminary data.</text>
</comment>
<evidence type="ECO:0000259" key="1">
    <source>
        <dbReference type="Pfam" id="PF05239"/>
    </source>
</evidence>
<dbReference type="SUPFAM" id="SSF50346">
    <property type="entry name" value="PRC-barrel domain"/>
    <property type="match status" value="2"/>
</dbReference>
<name>A0ABP8NGV4_9BACT</name>
<proteinExistence type="predicted"/>
<accession>A0ABP8NGV4</accession>
<dbReference type="Pfam" id="PF05239">
    <property type="entry name" value="PRC"/>
    <property type="match status" value="1"/>
</dbReference>
<dbReference type="Gene3D" id="3.90.50.10">
    <property type="entry name" value="Photosynthetic Reaction Center, subunit H, domain 2"/>
    <property type="match status" value="2"/>
</dbReference>
<organism evidence="2 3">
    <name type="scientific">Novipirellula rosea</name>
    <dbReference type="NCBI Taxonomy" id="1031540"/>
    <lineage>
        <taxon>Bacteria</taxon>
        <taxon>Pseudomonadati</taxon>
        <taxon>Planctomycetota</taxon>
        <taxon>Planctomycetia</taxon>
        <taxon>Pirellulales</taxon>
        <taxon>Pirellulaceae</taxon>
        <taxon>Novipirellula</taxon>
    </lineage>
</organism>
<reference evidence="3" key="1">
    <citation type="journal article" date="2019" name="Int. J. Syst. Evol. Microbiol.">
        <title>The Global Catalogue of Microorganisms (GCM) 10K type strain sequencing project: providing services to taxonomists for standard genome sequencing and annotation.</title>
        <authorList>
            <consortium name="The Broad Institute Genomics Platform"/>
            <consortium name="The Broad Institute Genome Sequencing Center for Infectious Disease"/>
            <person name="Wu L."/>
            <person name="Ma J."/>
        </authorList>
    </citation>
    <scope>NUCLEOTIDE SEQUENCE [LARGE SCALE GENOMIC DNA]</scope>
    <source>
        <strain evidence="3">JCM 17759</strain>
    </source>
</reference>
<sequence length="251" mass="28191">MRIPFSRLKNAAIEAADGLVGSIKDVLFDSHAWGVRYLVVDTGKWLPGRQVLLPPAVLEQTDWRSGNATTCLTRAQVKASPDVSVHQPISRQKEAELMSHYHVPFYWGPAGASLAGGGPPAFPLETAVSVQPDSHATESGDLHLRSATEVLDYDIRATDESIGHVEDFVFDDDGWLVRYLVVDTRNWLPGRKVLVAIHWIQTISWQDASVTVGLTSDQIEQSPEFDPARWIDREYEERLHKHYGRSGYWMM</sequence>
<dbReference type="InterPro" id="IPR011033">
    <property type="entry name" value="PRC_barrel-like_sf"/>
</dbReference>
<dbReference type="InterPro" id="IPR027275">
    <property type="entry name" value="PRC-brl_dom"/>
</dbReference>
<keyword evidence="3" id="KW-1185">Reference proteome</keyword>
<protein>
    <submittedName>
        <fullName evidence="2">PRC-barrel domain-containing protein</fullName>
    </submittedName>
</protein>
<dbReference type="RefSeq" id="WP_345326794.1">
    <property type="nucleotide sequence ID" value="NZ_BAABGA010000073.1"/>
</dbReference>
<evidence type="ECO:0000313" key="3">
    <source>
        <dbReference type="Proteomes" id="UP001500840"/>
    </source>
</evidence>